<evidence type="ECO:0000313" key="1">
    <source>
        <dbReference type="EMBL" id="MDM8334557.1"/>
    </source>
</evidence>
<dbReference type="EMBL" id="JAUDEO010000059">
    <property type="protein sequence ID" value="MDM8334557.1"/>
    <property type="molecule type" value="Genomic_DNA"/>
</dbReference>
<gene>
    <name evidence="1" type="ORF">QUW46_08255</name>
</gene>
<dbReference type="Proteomes" id="UP001529423">
    <property type="component" value="Unassembled WGS sequence"/>
</dbReference>
<evidence type="ECO:0000313" key="2">
    <source>
        <dbReference type="Proteomes" id="UP001529423"/>
    </source>
</evidence>
<accession>A0ABT7VPA6</accession>
<name>A0ABT7VPA6_9LACO</name>
<protein>
    <submittedName>
        <fullName evidence="1">Uncharacterized protein</fullName>
    </submittedName>
</protein>
<reference evidence="1" key="2">
    <citation type="submission" date="2023-06" db="EMBL/GenBank/DDBJ databases">
        <authorList>
            <person name="Zeman M."/>
            <person name="Kubasova T."/>
            <person name="Jahodarova E."/>
            <person name="Nykrynova M."/>
            <person name="Rychlik I."/>
        </authorList>
    </citation>
    <scope>NUCLEOTIDE SEQUENCE</scope>
    <source>
        <strain evidence="1">105_WCHN</strain>
    </source>
</reference>
<organism evidence="1 2">
    <name type="scientific">Limosilactobacillus panis</name>
    <dbReference type="NCBI Taxonomy" id="47493"/>
    <lineage>
        <taxon>Bacteria</taxon>
        <taxon>Bacillati</taxon>
        <taxon>Bacillota</taxon>
        <taxon>Bacilli</taxon>
        <taxon>Lactobacillales</taxon>
        <taxon>Lactobacillaceae</taxon>
        <taxon>Limosilactobacillus</taxon>
    </lineage>
</organism>
<sequence length="88" mass="9684">MTKTEHQVEATSISIETLNGLAQTINDLVSEEQELFSISSGNESLGFKLTALSSAIVEMAKKANRQNDVVAKSLFMEYHSMDGEKECK</sequence>
<dbReference type="RefSeq" id="WP_289561163.1">
    <property type="nucleotide sequence ID" value="NZ_JAUDEO010000059.1"/>
</dbReference>
<comment type="caution">
    <text evidence="1">The sequence shown here is derived from an EMBL/GenBank/DDBJ whole genome shotgun (WGS) entry which is preliminary data.</text>
</comment>
<keyword evidence="2" id="KW-1185">Reference proteome</keyword>
<reference evidence="1" key="1">
    <citation type="submission" date="2023-06" db="EMBL/GenBank/DDBJ databases">
        <title>Identification and characterization of horizontal gene transfer across gut microbiota members of farm animals based on homology search.</title>
        <authorList>
            <person name="Schwarzerova J."/>
            <person name="Nykrynova M."/>
            <person name="Jureckova K."/>
            <person name="Cejkova D."/>
            <person name="Rychlik I."/>
        </authorList>
    </citation>
    <scope>NUCLEOTIDE SEQUENCE</scope>
    <source>
        <strain evidence="1">105_WCHN</strain>
    </source>
</reference>
<proteinExistence type="predicted"/>